<dbReference type="STRING" id="927083.DB32_002685"/>
<organism evidence="1 2">
    <name type="scientific">Sandaracinus amylolyticus</name>
    <dbReference type="NCBI Taxonomy" id="927083"/>
    <lineage>
        <taxon>Bacteria</taxon>
        <taxon>Pseudomonadati</taxon>
        <taxon>Myxococcota</taxon>
        <taxon>Polyangia</taxon>
        <taxon>Polyangiales</taxon>
        <taxon>Sandaracinaceae</taxon>
        <taxon>Sandaracinus</taxon>
    </lineage>
</organism>
<keyword evidence="2" id="KW-1185">Reference proteome</keyword>
<name>A0A0F6W278_9BACT</name>
<evidence type="ECO:0000313" key="1">
    <source>
        <dbReference type="EMBL" id="AKF05536.1"/>
    </source>
</evidence>
<proteinExistence type="predicted"/>
<sequence length="306" mass="31929">MVRVALALSVVGCGGGDDAPADPDAGTSALPLLSTGTQLNPTEGVADYACNGTASRPTAGEPVSTRFELRDFQTGTAVGDARFWLFRDNVVRDACAAPECEEITTSADGNATVTLPANGWYAYRVFPREGATPPTTVIDSMQYNEPAPAAADSSVTGNAVSHGSLDLIPAVLDIERVPRTAMLAGIVLDCDGTPVYGAEIRAYSGATRIDEGQRPTDPRYRYFDGDSFPAGTGTFTHADGLYVAIQIPVPAAAEDVLRIEAWGRPTEGPPVRIGCEAVRVLADAVTIVNLGPLRSDYGAGHPCAAE</sequence>
<accession>A0A0F6W278</accession>
<dbReference type="EMBL" id="CP011125">
    <property type="protein sequence ID" value="AKF05536.1"/>
    <property type="molecule type" value="Genomic_DNA"/>
</dbReference>
<gene>
    <name evidence="1" type="ORF">DB32_002685</name>
</gene>
<evidence type="ECO:0000313" key="2">
    <source>
        <dbReference type="Proteomes" id="UP000034883"/>
    </source>
</evidence>
<dbReference type="Proteomes" id="UP000034883">
    <property type="component" value="Chromosome"/>
</dbReference>
<protein>
    <submittedName>
        <fullName evidence="1">Uncharacterized protein</fullName>
    </submittedName>
</protein>
<reference evidence="1 2" key="1">
    <citation type="submission" date="2015-03" db="EMBL/GenBank/DDBJ databases">
        <title>Genome assembly of Sandaracinus amylolyticus DSM 53668.</title>
        <authorList>
            <person name="Sharma G."/>
            <person name="Subramanian S."/>
        </authorList>
    </citation>
    <scope>NUCLEOTIDE SEQUENCE [LARGE SCALE GENOMIC DNA]</scope>
    <source>
        <strain evidence="1 2">DSM 53668</strain>
    </source>
</reference>
<dbReference type="KEGG" id="samy:DB32_002685"/>
<dbReference type="AlphaFoldDB" id="A0A0F6W278"/>